<evidence type="ECO:0000313" key="2">
    <source>
        <dbReference type="WBParaSite" id="RSKR_0000188400.1"/>
    </source>
</evidence>
<evidence type="ECO:0000313" key="1">
    <source>
        <dbReference type="Proteomes" id="UP000095286"/>
    </source>
</evidence>
<proteinExistence type="predicted"/>
<sequence>MLKLTLVLFLSLFLVHSIADAQFLNCKSENCCDRNTFCVAWAGKGECETNSAYMHVNCQISCNQCSGLPTNRPPVTERDPTNVSGCDVVQPTEQVTQRRVFSFAQHQAAAQQNRCASENPKNLCSLNTCFHRQFRTIDGSCNNFERPAVGASFTSFVRLMRPVYEDGFAVEVGRRNRKRPNPRELSRLLISSRVKVLSNKNQMVMQFAQFFSHDITSNTITNACNCQSVHPNCINLFFDSFDPKRNRMQCMSITRSVQTCGTGVVGSPRQQMNRHSSYIDASNVYGSSPDVLQTVRTRQFLRTTVINNKHFPPLNLSPTFDSMVTGDDRSTLFVGLAAMHTIFVRLHNQIAEELQSMNTKWSTDRIFQETRKIVGGIMQVITYKEFIPALFGEQNVQGLIPTYKGYQEQVDASISNEFAAAAFRLHGMITTNYPLINERNQTIGNLRFIQGVNQMKEILGKGTHALLRGIISQPLKKPQRFEPQLTEEFFGGSVDMATINIVRGRDHGLGSYNDYRRVCNLTPLTNIMNWDVVSDNDVKQRVSQMYPNPEEIDLYVGGILEEPLPGALVGPTFACLLADQFKRSRDGDRFFYKNPETYTRNQMLALERVSFSSIICRTSDDFHRIALDAFTTDRGQNSIPCNRIPKLDLSAWRTHSA</sequence>
<protein>
    <submittedName>
        <fullName evidence="2">ShKT domain-containing protein</fullName>
    </submittedName>
</protein>
<accession>A0AC35TLS9</accession>
<reference evidence="2" key="1">
    <citation type="submission" date="2016-11" db="UniProtKB">
        <authorList>
            <consortium name="WormBaseParasite"/>
        </authorList>
    </citation>
    <scope>IDENTIFICATION</scope>
    <source>
        <strain evidence="2">KR3021</strain>
    </source>
</reference>
<organism evidence="1 2">
    <name type="scientific">Rhabditophanes sp. KR3021</name>
    <dbReference type="NCBI Taxonomy" id="114890"/>
    <lineage>
        <taxon>Eukaryota</taxon>
        <taxon>Metazoa</taxon>
        <taxon>Ecdysozoa</taxon>
        <taxon>Nematoda</taxon>
        <taxon>Chromadorea</taxon>
        <taxon>Rhabditida</taxon>
        <taxon>Tylenchina</taxon>
        <taxon>Panagrolaimomorpha</taxon>
        <taxon>Strongyloidoidea</taxon>
        <taxon>Alloionematidae</taxon>
        <taxon>Rhabditophanes</taxon>
    </lineage>
</organism>
<name>A0AC35TLS9_9BILA</name>
<dbReference type="WBParaSite" id="RSKR_0000188400.1">
    <property type="protein sequence ID" value="RSKR_0000188400.1"/>
    <property type="gene ID" value="RSKR_0000188400"/>
</dbReference>
<dbReference type="Proteomes" id="UP000095286">
    <property type="component" value="Unplaced"/>
</dbReference>